<evidence type="ECO:0000313" key="2">
    <source>
        <dbReference type="EMBL" id="CAL8072470.1"/>
    </source>
</evidence>
<comment type="caution">
    <text evidence="2">The sequence shown here is derived from an EMBL/GenBank/DDBJ whole genome shotgun (WGS) entry which is preliminary data.</text>
</comment>
<keyword evidence="3" id="KW-1185">Reference proteome</keyword>
<dbReference type="EMBL" id="CAXLJM020000007">
    <property type="protein sequence ID" value="CAL8072470.1"/>
    <property type="molecule type" value="Genomic_DNA"/>
</dbReference>
<name>A0ABP1PQY8_9HEXA</name>
<feature type="compositionally biased region" description="Basic and acidic residues" evidence="1">
    <location>
        <begin position="102"/>
        <end position="111"/>
    </location>
</feature>
<proteinExistence type="predicted"/>
<feature type="compositionally biased region" description="Low complexity" evidence="1">
    <location>
        <begin position="258"/>
        <end position="277"/>
    </location>
</feature>
<feature type="compositionally biased region" description="Low complexity" evidence="1">
    <location>
        <begin position="216"/>
        <end position="233"/>
    </location>
</feature>
<feature type="compositionally biased region" description="Gly residues" evidence="1">
    <location>
        <begin position="117"/>
        <end position="132"/>
    </location>
</feature>
<evidence type="ECO:0000313" key="3">
    <source>
        <dbReference type="Proteomes" id="UP001642540"/>
    </source>
</evidence>
<protein>
    <submittedName>
        <fullName evidence="2">Uncharacterized protein</fullName>
    </submittedName>
</protein>
<feature type="compositionally biased region" description="Polar residues" evidence="1">
    <location>
        <begin position="278"/>
        <end position="310"/>
    </location>
</feature>
<dbReference type="Proteomes" id="UP001642540">
    <property type="component" value="Unassembled WGS sequence"/>
</dbReference>
<organism evidence="2 3">
    <name type="scientific">Orchesella dallaii</name>
    <dbReference type="NCBI Taxonomy" id="48710"/>
    <lineage>
        <taxon>Eukaryota</taxon>
        <taxon>Metazoa</taxon>
        <taxon>Ecdysozoa</taxon>
        <taxon>Arthropoda</taxon>
        <taxon>Hexapoda</taxon>
        <taxon>Collembola</taxon>
        <taxon>Entomobryomorpha</taxon>
        <taxon>Entomobryoidea</taxon>
        <taxon>Orchesellidae</taxon>
        <taxon>Orchesellinae</taxon>
        <taxon>Orchesella</taxon>
    </lineage>
</organism>
<evidence type="ECO:0000256" key="1">
    <source>
        <dbReference type="SAM" id="MobiDB-lite"/>
    </source>
</evidence>
<accession>A0ABP1PQY8</accession>
<sequence length="324" mass="33642">MQQDDQVLLGVPLLYEQRKYVAKELGIDPRLIMGNMRDFIFRDRYPNADDMEDPMSLLSGQSLKRKKRGIIWNKIQRVKKGIQRVQKKLVSYRNRITQLFKGPDHSTERPKYASTAGDGGPKWKGKGGGGSTGSSNGWSGGSNSEQGNSNTGNSGGWSGNSNSGGGSTTGSDGGWSSGSNSGGGGHSGGGNTGGYGGKGGGGGGGTGNGWSQKSESSGGYSGSTNNNNNQNNQGGYGGTGNGNGWSRSATSSSDHGDTSPNTNNSPGGTSSSTVNTPHYASNTWSSQPQASIPNSFSSSYKRSSGVSAVRSSKELEMISQRFDF</sequence>
<reference evidence="2 3" key="1">
    <citation type="submission" date="2024-08" db="EMBL/GenBank/DDBJ databases">
        <authorList>
            <person name="Cucini C."/>
            <person name="Frati F."/>
        </authorList>
    </citation>
    <scope>NUCLEOTIDE SEQUENCE [LARGE SCALE GENOMIC DNA]</scope>
</reference>
<feature type="compositionally biased region" description="Gly residues" evidence="1">
    <location>
        <begin position="234"/>
        <end position="243"/>
    </location>
</feature>
<feature type="compositionally biased region" description="Gly residues" evidence="1">
    <location>
        <begin position="153"/>
        <end position="208"/>
    </location>
</feature>
<feature type="region of interest" description="Disordered" evidence="1">
    <location>
        <begin position="100"/>
        <end position="312"/>
    </location>
</feature>
<feature type="compositionally biased region" description="Low complexity" evidence="1">
    <location>
        <begin position="133"/>
        <end position="152"/>
    </location>
</feature>
<gene>
    <name evidence="2" type="ORF">ODALV1_LOCUS2180</name>
</gene>